<sequence>MESVGMGLGGRFGSVLQGLLVQFAGDVKHKVVGSRQFSTQLTYVSDHCRGVDDHEPCDQSEFRYYDHD</sequence>
<evidence type="ECO:0000313" key="1">
    <source>
        <dbReference type="EMBL" id="KAK3230987.1"/>
    </source>
</evidence>
<protein>
    <submittedName>
        <fullName evidence="1">Uncharacterized protein</fullName>
    </submittedName>
</protein>
<dbReference type="Proteomes" id="UP001281410">
    <property type="component" value="Unassembled WGS sequence"/>
</dbReference>
<accession>A0AAE0B6X4</accession>
<evidence type="ECO:0000313" key="2">
    <source>
        <dbReference type="Proteomes" id="UP001281410"/>
    </source>
</evidence>
<keyword evidence="2" id="KW-1185">Reference proteome</keyword>
<comment type="caution">
    <text evidence="1">The sequence shown here is derived from an EMBL/GenBank/DDBJ whole genome shotgun (WGS) entry which is preliminary data.</text>
</comment>
<proteinExistence type="predicted"/>
<organism evidence="1 2">
    <name type="scientific">Dipteronia sinensis</name>
    <dbReference type="NCBI Taxonomy" id="43782"/>
    <lineage>
        <taxon>Eukaryota</taxon>
        <taxon>Viridiplantae</taxon>
        <taxon>Streptophyta</taxon>
        <taxon>Embryophyta</taxon>
        <taxon>Tracheophyta</taxon>
        <taxon>Spermatophyta</taxon>
        <taxon>Magnoliopsida</taxon>
        <taxon>eudicotyledons</taxon>
        <taxon>Gunneridae</taxon>
        <taxon>Pentapetalae</taxon>
        <taxon>rosids</taxon>
        <taxon>malvids</taxon>
        <taxon>Sapindales</taxon>
        <taxon>Sapindaceae</taxon>
        <taxon>Hippocastanoideae</taxon>
        <taxon>Acereae</taxon>
        <taxon>Dipteronia</taxon>
    </lineage>
</organism>
<gene>
    <name evidence="1" type="ORF">Dsin_002868</name>
</gene>
<dbReference type="AlphaFoldDB" id="A0AAE0B6X4"/>
<name>A0AAE0B6X4_9ROSI</name>
<reference evidence="1" key="1">
    <citation type="journal article" date="2023" name="Plant J.">
        <title>Genome sequences and population genomics provide insights into the demographic history, inbreeding, and mutation load of two 'living fossil' tree species of Dipteronia.</title>
        <authorList>
            <person name="Feng Y."/>
            <person name="Comes H.P."/>
            <person name="Chen J."/>
            <person name="Zhu S."/>
            <person name="Lu R."/>
            <person name="Zhang X."/>
            <person name="Li P."/>
            <person name="Qiu J."/>
            <person name="Olsen K.M."/>
            <person name="Qiu Y."/>
        </authorList>
    </citation>
    <scope>NUCLEOTIDE SEQUENCE</scope>
    <source>
        <strain evidence="1">NBL</strain>
    </source>
</reference>
<dbReference type="EMBL" id="JANJYJ010000001">
    <property type="protein sequence ID" value="KAK3230987.1"/>
    <property type="molecule type" value="Genomic_DNA"/>
</dbReference>